<sequence length="314" mass="36259">EADNFTDEPPERWRSPGDLPHQRSNRTATREKGTTLTTTDASSSVLMIRYRVGRRDELRRGCQKTHQRLHPRRTRSLKSSYGGVDDDCLEMFMPFISERLSKEVGSDSCTLGRDLRESVLQKIFGFYSCYFFDGIMKMLLVEPYLHLTPLLRWRSPGDLPHQRSNRTATREKGTTLTTTDASSSVLMIRYRVGRRDELRRGCQKTHQRLHPRRTRSLKSSYGGVDDDCLEMFMPFISERLSKEVGSDSCTLGRDLRESVLQKIFGFYSCYFFDGIMKMLLVEPYLHLTPLLGPEDETALTETITEAMTELAERL</sequence>
<feature type="region of interest" description="Disordered" evidence="1">
    <location>
        <begin position="1"/>
        <end position="40"/>
    </location>
</feature>
<protein>
    <submittedName>
        <fullName evidence="2">Uncharacterized protein</fullName>
    </submittedName>
</protein>
<gene>
    <name evidence="2" type="primary">A09g501490.1_BraROA</name>
    <name evidence="2" type="ORF">IGI04_033736</name>
</gene>
<dbReference type="EMBL" id="JADBGQ010000008">
    <property type="protein sequence ID" value="KAG5382266.1"/>
    <property type="molecule type" value="Genomic_DNA"/>
</dbReference>
<reference evidence="2 3" key="1">
    <citation type="submission" date="2021-03" db="EMBL/GenBank/DDBJ databases">
        <authorList>
            <person name="King G.J."/>
            <person name="Bancroft I."/>
            <person name="Baten A."/>
            <person name="Bloomfield J."/>
            <person name="Borpatragohain P."/>
            <person name="He Z."/>
            <person name="Irish N."/>
            <person name="Irwin J."/>
            <person name="Liu K."/>
            <person name="Mauleon R.P."/>
            <person name="Moore J."/>
            <person name="Morris R."/>
            <person name="Ostergaard L."/>
            <person name="Wang B."/>
            <person name="Wells R."/>
        </authorList>
    </citation>
    <scope>NUCLEOTIDE SEQUENCE [LARGE SCALE GENOMIC DNA]</scope>
    <source>
        <strain evidence="2">R-o-18</strain>
        <tissue evidence="2">Leaf</tissue>
    </source>
</reference>
<evidence type="ECO:0000313" key="3">
    <source>
        <dbReference type="Proteomes" id="UP000823674"/>
    </source>
</evidence>
<name>A0ABQ7LAJ5_BRACM</name>
<feature type="non-terminal residue" evidence="2">
    <location>
        <position position="1"/>
    </location>
</feature>
<keyword evidence="3" id="KW-1185">Reference proteome</keyword>
<comment type="caution">
    <text evidence="2">The sequence shown here is derived from an EMBL/GenBank/DDBJ whole genome shotgun (WGS) entry which is preliminary data.</text>
</comment>
<accession>A0ABQ7LAJ5</accession>
<dbReference type="Proteomes" id="UP000823674">
    <property type="component" value="Chromosome A09"/>
</dbReference>
<dbReference type="PANTHER" id="PTHR35505:SF1">
    <property type="entry name" value="SNF2 DOMAIN PROTEIN"/>
    <property type="match status" value="1"/>
</dbReference>
<evidence type="ECO:0000256" key="1">
    <source>
        <dbReference type="SAM" id="MobiDB-lite"/>
    </source>
</evidence>
<dbReference type="PANTHER" id="PTHR35505">
    <property type="entry name" value="OS01G0600300 PROTEIN"/>
    <property type="match status" value="1"/>
</dbReference>
<evidence type="ECO:0000313" key="2">
    <source>
        <dbReference type="EMBL" id="KAG5382266.1"/>
    </source>
</evidence>
<proteinExistence type="predicted"/>
<organism evidence="2 3">
    <name type="scientific">Brassica rapa subsp. trilocularis</name>
    <dbReference type="NCBI Taxonomy" id="1813537"/>
    <lineage>
        <taxon>Eukaryota</taxon>
        <taxon>Viridiplantae</taxon>
        <taxon>Streptophyta</taxon>
        <taxon>Embryophyta</taxon>
        <taxon>Tracheophyta</taxon>
        <taxon>Spermatophyta</taxon>
        <taxon>Magnoliopsida</taxon>
        <taxon>eudicotyledons</taxon>
        <taxon>Gunneridae</taxon>
        <taxon>Pentapetalae</taxon>
        <taxon>rosids</taxon>
        <taxon>malvids</taxon>
        <taxon>Brassicales</taxon>
        <taxon>Brassicaceae</taxon>
        <taxon>Brassiceae</taxon>
        <taxon>Brassica</taxon>
    </lineage>
</organism>